<evidence type="ECO:0000256" key="3">
    <source>
        <dbReference type="ARBA" id="ARBA00008195"/>
    </source>
</evidence>
<dbReference type="Pfam" id="PF14896">
    <property type="entry name" value="Arabino_trans_C"/>
    <property type="match status" value="1"/>
</dbReference>
<feature type="transmembrane region" description="Helical" evidence="12">
    <location>
        <begin position="539"/>
        <end position="559"/>
    </location>
</feature>
<comment type="function">
    <text evidence="1">Arabinosyl transferase responsible for the polymerization of arabinose into the arabinan of arabinogalactan.</text>
</comment>
<evidence type="ECO:0000256" key="4">
    <source>
        <dbReference type="ARBA" id="ARBA00022475"/>
    </source>
</evidence>
<evidence type="ECO:0000256" key="10">
    <source>
        <dbReference type="ARBA" id="ARBA00023316"/>
    </source>
</evidence>
<feature type="transmembrane region" description="Helical" evidence="12">
    <location>
        <begin position="510"/>
        <end position="527"/>
    </location>
</feature>
<feature type="transmembrane region" description="Helical" evidence="12">
    <location>
        <begin position="321"/>
        <end position="339"/>
    </location>
</feature>
<feature type="transmembrane region" description="Helical" evidence="12">
    <location>
        <begin position="596"/>
        <end position="617"/>
    </location>
</feature>
<feature type="transmembrane region" description="Helical" evidence="12">
    <location>
        <begin position="203"/>
        <end position="223"/>
    </location>
</feature>
<dbReference type="InterPro" id="IPR032731">
    <property type="entry name" value="Arabino_trans_C"/>
</dbReference>
<reference evidence="16 17" key="1">
    <citation type="submission" date="2022-07" db="EMBL/GenBank/DDBJ databases">
        <title>Degradation activity of malathion, p-nitrophenol and potential low-temperature adaptation strategy of Rhodococcus sp. FXJ9.536.</title>
        <authorList>
            <person name="Huang J."/>
            <person name="Huang Y."/>
        </authorList>
    </citation>
    <scope>NUCLEOTIDE SEQUENCE [LARGE SCALE GENOMIC DNA]</scope>
    <source>
        <strain evidence="16 17">FXJ9.536</strain>
    </source>
</reference>
<comment type="subcellular location">
    <subcellularLocation>
        <location evidence="2">Cell membrane</location>
        <topology evidence="2">Multi-pass membrane protein</topology>
    </subcellularLocation>
</comment>
<evidence type="ECO:0000256" key="2">
    <source>
        <dbReference type="ARBA" id="ARBA00004651"/>
    </source>
</evidence>
<dbReference type="InterPro" id="IPR007680">
    <property type="entry name" value="Arabino_trans_central"/>
</dbReference>
<feature type="domain" description="Arabinosyltransferase C-terminal" evidence="14">
    <location>
        <begin position="692"/>
        <end position="1078"/>
    </location>
</feature>
<sequence length="1079" mass="113857">MRSPSERQPLPDIRSIRTSRLIAIVTGLLGFVLALATPLLPVEQDTASIAWPQNGVLESVDAPLVSYAPLNMQVSVPCSALAQLGGGGGTLVSTLPNGAPDFDKAGLVVRAGADGTVDVIARGSTLISAAPADVQGCDTISVTSDYQRTSAEVTGTAEPVTGSIEGDARPQLVGIFTDLRGDTPAGLNVHVDLDSRFSSSPTLLKLLAMIVCVLATLASLYALHRVDGIDGRRARRFLPAHWWKFTGVDAVVIGTLLLWHVVGANTSDDGYLLGMARVSEHSGYMANYFRWFGVPEAPFGWSYELLAALAKVSTASMWMRLPTLLAALLCWMVISREVIPRLGVAVRRNRTALWTGGLVFLAFWLPYDNGLRPEPVIALGALLTWCSIERAIATGRLLPGAVAVLIAAFSLAAGPSGLICIAALIAGARPILQIVIARGHRVGFASQILPVLAAGTVVLVAVFADQTLATVLESTRVRTAVGPNVAWFDERVRWDALLGISPDGSLARRFGVFVMLLCVVLCVMLILRKGKVPGTAIGPSRRILGIVFASLLLMMFTPTKWTHHFGVYAGLAGSVAVLAAVGVGARSIRSKRNRTLFAAGILFILAVAFTGSNGWWYVSSYGVPWWDKPPMIAGKGFSTLFLGLTVLALLLAAWYHVREPYGKDVGPNGKRARALAPSPLTIAAGAVVLFEVLSLLKGVVAQYPGYSIGKANIESLTGGTCALADEVLVETDPNAALLRPLAPITDPDGAGAFAATTADGFTANGIARDLTADSEKISKGGANTVDTDTDETTTGTSSGTGGGTEATAGVNGSTVTLPFGLDPARTPVLGSYQTGEQKPAALTTGWYGLPERTDDAPIVTLSAAGRIRSVDADGVVTPGQVLRVEYGSTGPDGAVTTLGSIDPIDIGPSPSWRNLRVPLELLPADANAVRLVADDPDTDPDQWLAVTPPRVPKMQTLQTVVGSTDPVLLDWAVGLAFPCQRPFDHRYGVAEVPQWRVLPDRIGAESTNAWQDRIGGGPLGWTDQLLSASTLATYLSNDWDRDWGSLERFTPRDGGATPAQVESEQVTRSGTWSAGPVRY</sequence>
<feature type="domain" description="Arabinosyltransferas concanavalin like" evidence="15">
    <location>
        <begin position="43"/>
        <end position="196"/>
    </location>
</feature>
<gene>
    <name evidence="16" type="ORF">NOF53_15185</name>
</gene>
<evidence type="ECO:0000313" key="16">
    <source>
        <dbReference type="EMBL" id="MCQ4120497.1"/>
    </source>
</evidence>
<feature type="transmembrane region" description="Helical" evidence="12">
    <location>
        <begin position="637"/>
        <end position="657"/>
    </location>
</feature>
<proteinExistence type="inferred from homology"/>
<dbReference type="InterPro" id="IPR027451">
    <property type="entry name" value="EmbABC_dom1"/>
</dbReference>
<dbReference type="Pfam" id="PF04602">
    <property type="entry name" value="Arabinose_trans"/>
    <property type="match status" value="1"/>
</dbReference>
<dbReference type="Gene3D" id="2.60.120.940">
    <property type="entry name" value="EmbC, C-terminal domain, subdomain 2"/>
    <property type="match status" value="1"/>
</dbReference>
<accession>A0ABT1QE70</accession>
<comment type="similarity">
    <text evidence="3">Belongs to the emb family.</text>
</comment>
<evidence type="ECO:0000256" key="12">
    <source>
        <dbReference type="SAM" id="Phobius"/>
    </source>
</evidence>
<evidence type="ECO:0000256" key="7">
    <source>
        <dbReference type="ARBA" id="ARBA00022692"/>
    </source>
</evidence>
<feature type="compositionally biased region" description="Polar residues" evidence="11">
    <location>
        <begin position="1060"/>
        <end position="1072"/>
    </location>
</feature>
<feature type="transmembrane region" description="Helical" evidence="12">
    <location>
        <begin position="678"/>
        <end position="696"/>
    </location>
</feature>
<feature type="transmembrane region" description="Helical" evidence="12">
    <location>
        <begin position="444"/>
        <end position="464"/>
    </location>
</feature>
<keyword evidence="9 12" id="KW-0472">Membrane</keyword>
<feature type="transmembrane region" description="Helical" evidence="12">
    <location>
        <begin position="351"/>
        <end position="367"/>
    </location>
</feature>
<evidence type="ECO:0000259" key="14">
    <source>
        <dbReference type="Pfam" id="PF14896"/>
    </source>
</evidence>
<name>A0ABT1QE70_9NOCA</name>
<comment type="caution">
    <text evidence="16">The sequence shown here is derived from an EMBL/GenBank/DDBJ whole genome shotgun (WGS) entry which is preliminary data.</text>
</comment>
<dbReference type="Gene3D" id="3.40.190.160">
    <property type="match status" value="1"/>
</dbReference>
<keyword evidence="10" id="KW-0961">Cell wall biogenesis/degradation</keyword>
<evidence type="ECO:0000259" key="15">
    <source>
        <dbReference type="Pfam" id="PF17689"/>
    </source>
</evidence>
<evidence type="ECO:0000256" key="9">
    <source>
        <dbReference type="ARBA" id="ARBA00023136"/>
    </source>
</evidence>
<keyword evidence="4" id="KW-1003">Cell membrane</keyword>
<feature type="region of interest" description="Disordered" evidence="11">
    <location>
        <begin position="1049"/>
        <end position="1079"/>
    </location>
</feature>
<feature type="domain" description="Arabinofuranosyltransferase central" evidence="13">
    <location>
        <begin position="200"/>
        <end position="658"/>
    </location>
</feature>
<feature type="transmembrane region" description="Helical" evidence="12">
    <location>
        <begin position="243"/>
        <end position="262"/>
    </location>
</feature>
<evidence type="ECO:0000313" key="17">
    <source>
        <dbReference type="Proteomes" id="UP001524501"/>
    </source>
</evidence>
<dbReference type="Pfam" id="PF17689">
    <property type="entry name" value="Arabino_trans_N"/>
    <property type="match status" value="1"/>
</dbReference>
<dbReference type="Gene3D" id="2.60.120.610">
    <property type="entry name" value="arabinofuranosyltransferase like domain"/>
    <property type="match status" value="1"/>
</dbReference>
<dbReference type="Proteomes" id="UP001524501">
    <property type="component" value="Unassembled WGS sequence"/>
</dbReference>
<evidence type="ECO:0000256" key="5">
    <source>
        <dbReference type="ARBA" id="ARBA00022676"/>
    </source>
</evidence>
<organism evidence="16 17">
    <name type="scientific">Rhodococcus tibetensis</name>
    <dbReference type="NCBI Taxonomy" id="2965064"/>
    <lineage>
        <taxon>Bacteria</taxon>
        <taxon>Bacillati</taxon>
        <taxon>Actinomycetota</taxon>
        <taxon>Actinomycetes</taxon>
        <taxon>Mycobacteriales</taxon>
        <taxon>Nocardiaceae</taxon>
        <taxon>Rhodococcus</taxon>
    </lineage>
</organism>
<evidence type="ECO:0000256" key="1">
    <source>
        <dbReference type="ARBA" id="ARBA00003001"/>
    </source>
</evidence>
<evidence type="ECO:0000256" key="8">
    <source>
        <dbReference type="ARBA" id="ARBA00022989"/>
    </source>
</evidence>
<feature type="transmembrane region" description="Helical" evidence="12">
    <location>
        <begin position="21"/>
        <end position="40"/>
    </location>
</feature>
<keyword evidence="8 12" id="KW-1133">Transmembrane helix</keyword>
<keyword evidence="17" id="KW-1185">Reference proteome</keyword>
<keyword evidence="6" id="KW-0808">Transferase</keyword>
<keyword evidence="5" id="KW-0328">Glycosyltransferase</keyword>
<dbReference type="EMBL" id="JANFQF010000011">
    <property type="protein sequence ID" value="MCQ4120497.1"/>
    <property type="molecule type" value="Genomic_DNA"/>
</dbReference>
<feature type="region of interest" description="Disordered" evidence="11">
    <location>
        <begin position="778"/>
        <end position="811"/>
    </location>
</feature>
<protein>
    <submittedName>
        <fullName evidence="16">Arabinosyltransferase domain-containing protein</fullName>
    </submittedName>
</protein>
<feature type="transmembrane region" description="Helical" evidence="12">
    <location>
        <begin position="402"/>
        <end position="432"/>
    </location>
</feature>
<feature type="transmembrane region" description="Helical" evidence="12">
    <location>
        <begin position="565"/>
        <end position="584"/>
    </location>
</feature>
<dbReference type="InterPro" id="IPR042486">
    <property type="entry name" value="Arabino_trans_C_2"/>
</dbReference>
<keyword evidence="7 12" id="KW-0812">Transmembrane</keyword>
<evidence type="ECO:0000256" key="6">
    <source>
        <dbReference type="ARBA" id="ARBA00022679"/>
    </source>
</evidence>
<dbReference type="InterPro" id="IPR040920">
    <property type="entry name" value="Arabino_trans_N"/>
</dbReference>
<evidence type="ECO:0000259" key="13">
    <source>
        <dbReference type="Pfam" id="PF04602"/>
    </source>
</evidence>
<evidence type="ECO:0000256" key="11">
    <source>
        <dbReference type="SAM" id="MobiDB-lite"/>
    </source>
</evidence>